<dbReference type="Pfam" id="PF17783">
    <property type="entry name" value="WHD_CvfB"/>
    <property type="match status" value="1"/>
</dbReference>
<evidence type="ECO:0000259" key="2">
    <source>
        <dbReference type="PROSITE" id="PS50126"/>
    </source>
</evidence>
<name>C6LDR0_9FIRM</name>
<dbReference type="SUPFAM" id="SSF50249">
    <property type="entry name" value="Nucleic acid-binding proteins"/>
    <property type="match status" value="1"/>
</dbReference>
<reference evidence="3" key="1">
    <citation type="submission" date="2009-07" db="EMBL/GenBank/DDBJ databases">
        <authorList>
            <person name="Weinstock G."/>
            <person name="Sodergren E."/>
            <person name="Clifton S."/>
            <person name="Fulton L."/>
            <person name="Fulton B."/>
            <person name="Courtney L."/>
            <person name="Fronick C."/>
            <person name="Harrison M."/>
            <person name="Strong C."/>
            <person name="Farmer C."/>
            <person name="Delahaunty K."/>
            <person name="Markovic C."/>
            <person name="Hall O."/>
            <person name="Minx P."/>
            <person name="Tomlinson C."/>
            <person name="Mitreva M."/>
            <person name="Nelson J."/>
            <person name="Hou S."/>
            <person name="Wollam A."/>
            <person name="Pepin K.H."/>
            <person name="Johnson M."/>
            <person name="Bhonagiri V."/>
            <person name="Nash W.E."/>
            <person name="Warren W."/>
            <person name="Chinwalla A."/>
            <person name="Mardis E.R."/>
            <person name="Wilson R.K."/>
        </authorList>
    </citation>
    <scope>NUCLEOTIDE SEQUENCE [LARGE SCALE GENOMIC DNA]</scope>
    <source>
        <strain evidence="3">DSM 14469</strain>
    </source>
</reference>
<protein>
    <submittedName>
        <fullName evidence="3">S1 RNA binding domain protein</fullName>
    </submittedName>
</protein>
<dbReference type="AlphaFoldDB" id="C6LDR0"/>
<dbReference type="PROSITE" id="PS50126">
    <property type="entry name" value="S1"/>
    <property type="match status" value="1"/>
</dbReference>
<dbReference type="EMBL" id="ACCL02000007">
    <property type="protein sequence ID" value="EET61114.1"/>
    <property type="molecule type" value="Genomic_DNA"/>
</dbReference>
<comment type="caution">
    <text evidence="3">The sequence shown here is derived from an EMBL/GenBank/DDBJ whole genome shotgun (WGS) entry which is preliminary data.</text>
</comment>
<dbReference type="PANTHER" id="PTHR37296">
    <property type="entry name" value="CONSERVED VIRULENCE FACTOR B"/>
    <property type="match status" value="1"/>
</dbReference>
<dbReference type="PIRSF" id="PIRSF012524">
    <property type="entry name" value="YitL_S1"/>
    <property type="match status" value="1"/>
</dbReference>
<keyword evidence="4" id="KW-1185">Reference proteome</keyword>
<proteinExistence type="inferred from homology"/>
<dbReference type="InterPro" id="IPR036388">
    <property type="entry name" value="WH-like_DNA-bd_sf"/>
</dbReference>
<comment type="similarity">
    <text evidence="1">Belongs to the CvfB family.</text>
</comment>
<dbReference type="InterPro" id="IPR003029">
    <property type="entry name" value="S1_domain"/>
</dbReference>
<dbReference type="STRING" id="168384.SAMN05660368_01085"/>
<dbReference type="Proteomes" id="UP000005561">
    <property type="component" value="Unassembled WGS sequence"/>
</dbReference>
<dbReference type="Gene3D" id="2.40.50.140">
    <property type="entry name" value="Nucleic acid-binding proteins"/>
    <property type="match status" value="2"/>
</dbReference>
<dbReference type="Pfam" id="PF21543">
    <property type="entry name" value="CvfB_2nd"/>
    <property type="match status" value="1"/>
</dbReference>
<dbReference type="GO" id="GO:0003676">
    <property type="term" value="F:nucleic acid binding"/>
    <property type="evidence" value="ECO:0007669"/>
    <property type="project" value="InterPro"/>
</dbReference>
<dbReference type="InterPro" id="IPR048587">
    <property type="entry name" value="CvfB_S1_3rd"/>
</dbReference>
<dbReference type="InterPro" id="IPR040764">
    <property type="entry name" value="CvfB_WH"/>
</dbReference>
<dbReference type="SMART" id="SM00316">
    <property type="entry name" value="S1"/>
    <property type="match status" value="2"/>
</dbReference>
<dbReference type="PANTHER" id="PTHR37296:SF1">
    <property type="entry name" value="CONSERVED VIRULENCE FACTOR B"/>
    <property type="match status" value="1"/>
</dbReference>
<organism evidence="3 4">
    <name type="scientific">Marvinbryantia formatexigens DSM 14469</name>
    <dbReference type="NCBI Taxonomy" id="478749"/>
    <lineage>
        <taxon>Bacteria</taxon>
        <taxon>Bacillati</taxon>
        <taxon>Bacillota</taxon>
        <taxon>Clostridia</taxon>
        <taxon>Lachnospirales</taxon>
        <taxon>Lachnospiraceae</taxon>
        <taxon>Marvinbryantia</taxon>
    </lineage>
</organism>
<gene>
    <name evidence="3" type="ORF">BRYFOR_06759</name>
</gene>
<accession>C6LDR0</accession>
<sequence length="293" mass="32720">MKNAGAISGHKREEIMLELGKKQILTILKETDFGVYLGEKENPQERVLLPKKEVPEEAATGDTLEVFLYKDSKDRLIATRREPAMTLGGVAVVKVAQVASIGAFLEWGLEKDLLLPFREQTAKVQAGQSCLAALYIDKSGRLCATMNVYPYLRTDSPYKKDDHVTGTIYQISEEFGVFVAVDNCYSGLIPRKEAAGHFRIGDTIQARVTEVKEDGKLSLSAREKAYLQMDEDAENIMQIIEGYDGVLPFNDKASPEVIKREFGLSKNAFKRGVGRLLKEGRVEITEKSIRKIK</sequence>
<evidence type="ECO:0000313" key="4">
    <source>
        <dbReference type="Proteomes" id="UP000005561"/>
    </source>
</evidence>
<dbReference type="Pfam" id="PF13509">
    <property type="entry name" value="S1_2"/>
    <property type="match status" value="2"/>
</dbReference>
<evidence type="ECO:0000256" key="1">
    <source>
        <dbReference type="PIRNR" id="PIRNR012524"/>
    </source>
</evidence>
<dbReference type="InterPro" id="IPR014464">
    <property type="entry name" value="CvfB_fam"/>
</dbReference>
<dbReference type="InterPro" id="IPR039566">
    <property type="entry name" value="CvfB_S1_st"/>
</dbReference>
<dbReference type="Gene3D" id="1.10.10.10">
    <property type="entry name" value="Winged helix-like DNA-binding domain superfamily/Winged helix DNA-binding domain"/>
    <property type="match status" value="1"/>
</dbReference>
<feature type="domain" description="S1 motif" evidence="2">
    <location>
        <begin position="161"/>
        <end position="222"/>
    </location>
</feature>
<dbReference type="eggNOG" id="COG2996">
    <property type="taxonomic scope" value="Bacteria"/>
</dbReference>
<evidence type="ECO:0000313" key="3">
    <source>
        <dbReference type="EMBL" id="EET61114.1"/>
    </source>
</evidence>
<dbReference type="InterPro" id="IPR012340">
    <property type="entry name" value="NA-bd_OB-fold"/>
</dbReference>